<feature type="domain" description="CMP/dCMP-type deaminase" evidence="3">
    <location>
        <begin position="5"/>
        <end position="116"/>
    </location>
</feature>
<dbReference type="PANTHER" id="PTHR11079">
    <property type="entry name" value="CYTOSINE DEAMINASE FAMILY MEMBER"/>
    <property type="match status" value="1"/>
</dbReference>
<dbReference type="Gene3D" id="3.40.140.10">
    <property type="entry name" value="Cytidine Deaminase, domain 2"/>
    <property type="match status" value="1"/>
</dbReference>
<proteinExistence type="predicted"/>
<dbReference type="PROSITE" id="PS51747">
    <property type="entry name" value="CYT_DCMP_DEAMINASES_2"/>
    <property type="match status" value="1"/>
</dbReference>
<reference evidence="4 5" key="1">
    <citation type="submission" date="2017-03" db="EMBL/GenBank/DDBJ databases">
        <authorList>
            <person name="Afonso C.L."/>
            <person name="Miller P.J."/>
            <person name="Scott M.A."/>
            <person name="Spackman E."/>
            <person name="Goraichik I."/>
            <person name="Dimitrov K.M."/>
            <person name="Suarez D.L."/>
            <person name="Swayne D.E."/>
        </authorList>
    </citation>
    <scope>NUCLEOTIDE SEQUENCE [LARGE SCALE GENOMIC DNA]</scope>
    <source>
        <strain evidence="4 5">CECT 8625</strain>
    </source>
</reference>
<accession>A0A1X6YHS2</accession>
<dbReference type="EC" id="3.5.4.3" evidence="4"/>
<evidence type="ECO:0000313" key="5">
    <source>
        <dbReference type="Proteomes" id="UP000193570"/>
    </source>
</evidence>
<dbReference type="PROSITE" id="PS00903">
    <property type="entry name" value="CYT_DCMP_DEAMINASES_1"/>
    <property type="match status" value="1"/>
</dbReference>
<evidence type="ECO:0000256" key="2">
    <source>
        <dbReference type="ARBA" id="ARBA00022833"/>
    </source>
</evidence>
<keyword evidence="5" id="KW-1185">Reference proteome</keyword>
<dbReference type="InterPro" id="IPR002125">
    <property type="entry name" value="CMP_dCMP_dom"/>
</dbReference>
<dbReference type="Pfam" id="PF00383">
    <property type="entry name" value="dCMP_cyt_deam_1"/>
    <property type="match status" value="1"/>
</dbReference>
<evidence type="ECO:0000256" key="1">
    <source>
        <dbReference type="ARBA" id="ARBA00022723"/>
    </source>
</evidence>
<dbReference type="GO" id="GO:0008892">
    <property type="term" value="F:guanine deaminase activity"/>
    <property type="evidence" value="ECO:0007669"/>
    <property type="project" value="UniProtKB-EC"/>
</dbReference>
<keyword evidence="1" id="KW-0479">Metal-binding</keyword>
<organism evidence="4 5">
    <name type="scientific">Roseivivax jejudonensis</name>
    <dbReference type="NCBI Taxonomy" id="1529041"/>
    <lineage>
        <taxon>Bacteria</taxon>
        <taxon>Pseudomonadati</taxon>
        <taxon>Pseudomonadota</taxon>
        <taxon>Alphaproteobacteria</taxon>
        <taxon>Rhodobacterales</taxon>
        <taxon>Roseobacteraceae</taxon>
        <taxon>Roseivivax</taxon>
    </lineage>
</organism>
<gene>
    <name evidence="4" type="primary">guaD_1</name>
    <name evidence="4" type="ORF">ROJ8625_00820</name>
</gene>
<sequence>MTPTETERAALDAVIDRALELHAGAPVFTASVLHRGEVFGPHANEVGETRDPSRHAEIVAIARAGAALGTTDLSEATLIASMQPCEMCLAAMRWAGISRLVFAMTQTRAPTFFQFPALGIDDFARAADNSFTWSGGHGADRLSQIYEGT</sequence>
<dbReference type="CDD" id="cd01285">
    <property type="entry name" value="nucleoside_deaminase"/>
    <property type="match status" value="1"/>
</dbReference>
<dbReference type="Proteomes" id="UP000193570">
    <property type="component" value="Unassembled WGS sequence"/>
</dbReference>
<keyword evidence="2" id="KW-0862">Zinc</keyword>
<name>A0A1X6YHS2_9RHOB</name>
<dbReference type="SUPFAM" id="SSF53927">
    <property type="entry name" value="Cytidine deaminase-like"/>
    <property type="match status" value="1"/>
</dbReference>
<dbReference type="AlphaFoldDB" id="A0A1X6YHS2"/>
<protein>
    <submittedName>
        <fullName evidence="4">Guanine deaminase</fullName>
        <ecNumber evidence="4">3.5.4.3</ecNumber>
    </submittedName>
</protein>
<dbReference type="PANTHER" id="PTHR11079:SF179">
    <property type="entry name" value="TRNA(ADENINE(34)) DEAMINASE, CHLOROPLASTIC"/>
    <property type="match status" value="1"/>
</dbReference>
<evidence type="ECO:0000313" key="4">
    <source>
        <dbReference type="EMBL" id="SLN21563.1"/>
    </source>
</evidence>
<evidence type="ECO:0000259" key="3">
    <source>
        <dbReference type="PROSITE" id="PS51747"/>
    </source>
</evidence>
<dbReference type="InterPro" id="IPR016193">
    <property type="entry name" value="Cytidine_deaminase-like"/>
</dbReference>
<dbReference type="OrthoDB" id="7768233at2"/>
<dbReference type="EMBL" id="FWFK01000001">
    <property type="protein sequence ID" value="SLN21563.1"/>
    <property type="molecule type" value="Genomic_DNA"/>
</dbReference>
<dbReference type="RefSeq" id="WP_085790532.1">
    <property type="nucleotide sequence ID" value="NZ_FWFK01000001.1"/>
</dbReference>
<dbReference type="GO" id="GO:0008270">
    <property type="term" value="F:zinc ion binding"/>
    <property type="evidence" value="ECO:0007669"/>
    <property type="project" value="InterPro"/>
</dbReference>
<dbReference type="InterPro" id="IPR016192">
    <property type="entry name" value="APOBEC/CMP_deaminase_Zn-bd"/>
</dbReference>
<keyword evidence="4" id="KW-0378">Hydrolase</keyword>